<dbReference type="AlphaFoldDB" id="A0A7S4IXQ0"/>
<dbReference type="Pfam" id="PF00179">
    <property type="entry name" value="UQ_con"/>
    <property type="match status" value="1"/>
</dbReference>
<keyword evidence="4" id="KW-0547">Nucleotide-binding</keyword>
<evidence type="ECO:0000256" key="4">
    <source>
        <dbReference type="RuleBase" id="RU362109"/>
    </source>
</evidence>
<dbReference type="GO" id="GO:0005524">
    <property type="term" value="F:ATP binding"/>
    <property type="evidence" value="ECO:0007669"/>
    <property type="project" value="UniProtKB-UniRule"/>
</dbReference>
<comment type="similarity">
    <text evidence="4">Belongs to the ubiquitin-conjugating enzyme family.</text>
</comment>
<feature type="domain" description="UBC core" evidence="5">
    <location>
        <begin position="1"/>
        <end position="147"/>
    </location>
</feature>
<evidence type="ECO:0000313" key="6">
    <source>
        <dbReference type="EMBL" id="CAE2242918.1"/>
    </source>
</evidence>
<evidence type="ECO:0000259" key="5">
    <source>
        <dbReference type="PROSITE" id="PS50127"/>
    </source>
</evidence>
<dbReference type="InterPro" id="IPR023313">
    <property type="entry name" value="UBQ-conjugating_AS"/>
</dbReference>
<keyword evidence="1" id="KW-0808">Transferase</keyword>
<organism evidence="6">
    <name type="scientific">Prymnesium polylepis</name>
    <dbReference type="NCBI Taxonomy" id="72548"/>
    <lineage>
        <taxon>Eukaryota</taxon>
        <taxon>Haptista</taxon>
        <taxon>Haptophyta</taxon>
        <taxon>Prymnesiophyceae</taxon>
        <taxon>Prymnesiales</taxon>
        <taxon>Prymnesiaceae</taxon>
        <taxon>Prymnesium</taxon>
    </lineage>
</organism>
<dbReference type="InterPro" id="IPR016135">
    <property type="entry name" value="UBQ-conjugating_enzyme/RWD"/>
</dbReference>
<protein>
    <recommendedName>
        <fullName evidence="5">UBC core domain-containing protein</fullName>
    </recommendedName>
</protein>
<accession>A0A7S4IXQ0</accession>
<keyword evidence="4" id="KW-0067">ATP-binding</keyword>
<dbReference type="InterPro" id="IPR000608">
    <property type="entry name" value="UBC"/>
</dbReference>
<dbReference type="CDD" id="cd23812">
    <property type="entry name" value="UBCc_ScPEX4-like"/>
    <property type="match status" value="1"/>
</dbReference>
<evidence type="ECO:0000256" key="1">
    <source>
        <dbReference type="ARBA" id="ARBA00022679"/>
    </source>
</evidence>
<dbReference type="EMBL" id="HBKO01029205">
    <property type="protein sequence ID" value="CAE2242918.1"/>
    <property type="molecule type" value="Transcribed_RNA"/>
</dbReference>
<dbReference type="Gene3D" id="3.10.110.10">
    <property type="entry name" value="Ubiquitin Conjugating Enzyme"/>
    <property type="match status" value="1"/>
</dbReference>
<dbReference type="PROSITE" id="PS50127">
    <property type="entry name" value="UBC_2"/>
    <property type="match status" value="1"/>
</dbReference>
<sequence>MIKEYRELQNSARDPEIDLQLVDESDITMWKAYLQGPSGTPYAGGTFELQLRCPTNYPLVPPKVTFSTNMFHPNVLYESGEICLDILKPDAWTPAWTLMSVCRAVIALLSHPEADSPLNCDCGNLIRNGDMRGYRTMARMYTELHAGGAGRR</sequence>
<dbReference type="SUPFAM" id="SSF54495">
    <property type="entry name" value="UBC-like"/>
    <property type="match status" value="1"/>
</dbReference>
<proteinExistence type="inferred from homology"/>
<feature type="active site" description="Glycyl thioester intermediate" evidence="3">
    <location>
        <position position="83"/>
    </location>
</feature>
<reference evidence="6" key="1">
    <citation type="submission" date="2021-01" db="EMBL/GenBank/DDBJ databases">
        <authorList>
            <person name="Corre E."/>
            <person name="Pelletier E."/>
            <person name="Niang G."/>
            <person name="Scheremetjew M."/>
            <person name="Finn R."/>
            <person name="Kale V."/>
            <person name="Holt S."/>
            <person name="Cochrane G."/>
            <person name="Meng A."/>
            <person name="Brown T."/>
            <person name="Cohen L."/>
        </authorList>
    </citation>
    <scope>NUCLEOTIDE SEQUENCE</scope>
    <source>
        <strain evidence="6">UIO037</strain>
    </source>
</reference>
<dbReference type="PROSITE" id="PS00183">
    <property type="entry name" value="UBC_1"/>
    <property type="match status" value="1"/>
</dbReference>
<dbReference type="PANTHER" id="PTHR24067">
    <property type="entry name" value="UBIQUITIN-CONJUGATING ENZYME E2"/>
    <property type="match status" value="1"/>
</dbReference>
<name>A0A7S4IXQ0_9EUKA</name>
<dbReference type="SMART" id="SM00212">
    <property type="entry name" value="UBCc"/>
    <property type="match status" value="1"/>
</dbReference>
<dbReference type="InterPro" id="IPR050113">
    <property type="entry name" value="Ub_conjugating_enzyme"/>
</dbReference>
<dbReference type="GO" id="GO:0016740">
    <property type="term" value="F:transferase activity"/>
    <property type="evidence" value="ECO:0007669"/>
    <property type="project" value="UniProtKB-KW"/>
</dbReference>
<evidence type="ECO:0000256" key="2">
    <source>
        <dbReference type="ARBA" id="ARBA00022786"/>
    </source>
</evidence>
<gene>
    <name evidence="6" type="ORF">CPOL0286_LOCUS13294</name>
</gene>
<keyword evidence="2 4" id="KW-0833">Ubl conjugation pathway</keyword>
<evidence type="ECO:0000256" key="3">
    <source>
        <dbReference type="PROSITE-ProRule" id="PRU10133"/>
    </source>
</evidence>